<protein>
    <submittedName>
        <fullName evidence="2">Uncharacterized protein</fullName>
    </submittedName>
</protein>
<dbReference type="AlphaFoldDB" id="A0A8C3AIU2"/>
<dbReference type="Ensembl" id="ENSCLMT00005045298.1">
    <property type="protein sequence ID" value="ENSCLMP00005043741.1"/>
    <property type="gene ID" value="ENSCLMG00005020314.1"/>
</dbReference>
<feature type="region of interest" description="Disordered" evidence="1">
    <location>
        <begin position="62"/>
        <end position="90"/>
    </location>
</feature>
<sequence length="90" mass="9813">QFTLNINIVKAVASPVTDVSSDSSLLTGLRETDGNTVLNGVIVLLTQRGPDQVGCRPEIDPSYWMDRARPPHPPMGPRDPGPYRLLLTDC</sequence>
<reference evidence="2" key="2">
    <citation type="submission" date="2025-09" db="UniProtKB">
        <authorList>
            <consortium name="Ensembl"/>
        </authorList>
    </citation>
    <scope>IDENTIFICATION</scope>
</reference>
<organism evidence="2 3">
    <name type="scientific">Cyclopterus lumpus</name>
    <name type="common">Lumpsucker</name>
    <dbReference type="NCBI Taxonomy" id="8103"/>
    <lineage>
        <taxon>Eukaryota</taxon>
        <taxon>Metazoa</taxon>
        <taxon>Chordata</taxon>
        <taxon>Craniata</taxon>
        <taxon>Vertebrata</taxon>
        <taxon>Euteleostomi</taxon>
        <taxon>Actinopterygii</taxon>
        <taxon>Neopterygii</taxon>
        <taxon>Teleostei</taxon>
        <taxon>Neoteleostei</taxon>
        <taxon>Acanthomorphata</taxon>
        <taxon>Eupercaria</taxon>
        <taxon>Perciformes</taxon>
        <taxon>Cottioidei</taxon>
        <taxon>Cottales</taxon>
        <taxon>Cyclopteridae</taxon>
        <taxon>Cyclopterus</taxon>
    </lineage>
</organism>
<dbReference type="Proteomes" id="UP000694565">
    <property type="component" value="Unplaced"/>
</dbReference>
<reference evidence="2" key="1">
    <citation type="submission" date="2025-08" db="UniProtKB">
        <authorList>
            <consortium name="Ensembl"/>
        </authorList>
    </citation>
    <scope>IDENTIFICATION</scope>
</reference>
<feature type="compositionally biased region" description="Pro residues" evidence="1">
    <location>
        <begin position="71"/>
        <end position="80"/>
    </location>
</feature>
<keyword evidence="3" id="KW-1185">Reference proteome</keyword>
<accession>A0A8C3AIU2</accession>
<proteinExistence type="predicted"/>
<evidence type="ECO:0000313" key="2">
    <source>
        <dbReference type="Ensembl" id="ENSCLMP00005043741.1"/>
    </source>
</evidence>
<evidence type="ECO:0000313" key="3">
    <source>
        <dbReference type="Proteomes" id="UP000694565"/>
    </source>
</evidence>
<name>A0A8C3AIU2_CYCLU</name>
<evidence type="ECO:0000256" key="1">
    <source>
        <dbReference type="SAM" id="MobiDB-lite"/>
    </source>
</evidence>